<dbReference type="Proteomes" id="UP000007947">
    <property type="component" value="Chromosome"/>
</dbReference>
<evidence type="ECO:0000313" key="13">
    <source>
        <dbReference type="EMBL" id="BAK36186.1"/>
    </source>
</evidence>
<keyword evidence="5 10" id="KW-0347">Helicase</keyword>
<dbReference type="GO" id="GO:0009338">
    <property type="term" value="C:exodeoxyribonuclease V complex"/>
    <property type="evidence" value="ECO:0007669"/>
    <property type="project" value="InterPro"/>
</dbReference>
<dbReference type="InterPro" id="IPR011335">
    <property type="entry name" value="Restrct_endonuc-II-like"/>
</dbReference>
<feature type="domain" description="RecC C-terminal" evidence="12">
    <location>
        <begin position="828"/>
        <end position="1047"/>
    </location>
</feature>
<dbReference type="Pfam" id="PF17946">
    <property type="entry name" value="RecC_C"/>
    <property type="match status" value="1"/>
</dbReference>
<comment type="similarity">
    <text evidence="10">Belongs to the RecC family.</text>
</comment>
<keyword evidence="8 10" id="KW-0238">DNA-binding</keyword>
<dbReference type="SUPFAM" id="SSF52540">
    <property type="entry name" value="P-loop containing nucleoside triphosphate hydrolases"/>
    <property type="match status" value="2"/>
</dbReference>
<comment type="subunit">
    <text evidence="10">Heterotrimer of RecB, RecC and RecD. All subunits contribute to DNA-binding.</text>
</comment>
<evidence type="ECO:0000256" key="11">
    <source>
        <dbReference type="SAM" id="MobiDB-lite"/>
    </source>
</evidence>
<dbReference type="GO" id="GO:0000724">
    <property type="term" value="P:double-strand break repair via homologous recombination"/>
    <property type="evidence" value="ECO:0007669"/>
    <property type="project" value="UniProtKB-UniRule"/>
</dbReference>
<keyword evidence="3 10" id="KW-0227">DNA damage</keyword>
<dbReference type="RefSeq" id="WP_013864050.1">
    <property type="nucleotide sequence ID" value="NC_015635.1"/>
</dbReference>
<evidence type="ECO:0000256" key="10">
    <source>
        <dbReference type="HAMAP-Rule" id="MF_01486"/>
    </source>
</evidence>
<keyword evidence="2 10" id="KW-0547">Nucleotide-binding</keyword>
<organism evidence="13 14">
    <name type="scientific">Microlunatus phosphovorus (strain ATCC 700054 / DSM 10555 / JCM 9379 / NBRC 101784 / NCIMB 13414 / VKM Ac-1990 / NM-1)</name>
    <dbReference type="NCBI Taxonomy" id="1032480"/>
    <lineage>
        <taxon>Bacteria</taxon>
        <taxon>Bacillati</taxon>
        <taxon>Actinomycetota</taxon>
        <taxon>Actinomycetes</taxon>
        <taxon>Propionibacteriales</taxon>
        <taxon>Propionibacteriaceae</taxon>
        <taxon>Microlunatus</taxon>
    </lineage>
</organism>
<keyword evidence="6 10" id="KW-0269">Exonuclease</keyword>
<evidence type="ECO:0000256" key="1">
    <source>
        <dbReference type="ARBA" id="ARBA00022722"/>
    </source>
</evidence>
<comment type="miscellaneous">
    <text evidence="10">In the RecBCD complex, RecB has a slow 3'-5' helicase, an exonuclease activity and loads RecA onto ssDNA, RecD has a fast 5'-3' helicase activity, while RecC stimulates the ATPase and processivity of the RecB helicase and contributes to recognition of the Chi site.</text>
</comment>
<dbReference type="InterPro" id="IPR013986">
    <property type="entry name" value="DExx_box_DNA_helicase_dom_sf"/>
</dbReference>
<dbReference type="Gene3D" id="3.40.50.300">
    <property type="entry name" value="P-loop containing nucleotide triphosphate hydrolases"/>
    <property type="match status" value="2"/>
</dbReference>
<keyword evidence="1 10" id="KW-0540">Nuclease</keyword>
<dbReference type="GO" id="GO:0003677">
    <property type="term" value="F:DNA binding"/>
    <property type="evidence" value="ECO:0007669"/>
    <property type="project" value="UniProtKB-UniRule"/>
</dbReference>
<dbReference type="GO" id="GO:0005524">
    <property type="term" value="F:ATP binding"/>
    <property type="evidence" value="ECO:0007669"/>
    <property type="project" value="UniProtKB-UniRule"/>
</dbReference>
<accession>F5XLC0</accession>
<dbReference type="KEGG" id="mph:MLP_31720"/>
<evidence type="ECO:0000256" key="9">
    <source>
        <dbReference type="ARBA" id="ARBA00023204"/>
    </source>
</evidence>
<evidence type="ECO:0000256" key="6">
    <source>
        <dbReference type="ARBA" id="ARBA00022839"/>
    </source>
</evidence>
<gene>
    <name evidence="10 13" type="primary">recC</name>
    <name evidence="13" type="ordered locus">MLP_31720</name>
</gene>
<keyword evidence="4 10" id="KW-0378">Hydrolase</keyword>
<dbReference type="GO" id="GO:0008854">
    <property type="term" value="F:exodeoxyribonuclease V activity"/>
    <property type="evidence" value="ECO:0007669"/>
    <property type="project" value="InterPro"/>
</dbReference>
<dbReference type="Gene3D" id="3.40.50.10930">
    <property type="match status" value="1"/>
</dbReference>
<dbReference type="HAMAP" id="MF_01486">
    <property type="entry name" value="RecC"/>
    <property type="match status" value="1"/>
</dbReference>
<feature type="region of interest" description="Disordered" evidence="11">
    <location>
        <begin position="298"/>
        <end position="326"/>
    </location>
</feature>
<dbReference type="InterPro" id="IPR006697">
    <property type="entry name" value="RecC"/>
</dbReference>
<keyword evidence="9 10" id="KW-0234">DNA repair</keyword>
<name>F5XLC0_MICPN</name>
<dbReference type="Gene3D" id="1.10.10.160">
    <property type="match status" value="1"/>
</dbReference>
<comment type="function">
    <text evidence="10">A helicase/nuclease that prepares dsDNA breaks (DSB) for recombinational DNA repair. Binds to DSBs and unwinds DNA via a highly rapid and processive ATP-dependent bidirectional helicase activity. Unwinds dsDNA until it encounters a Chi (crossover hotspot instigator) sequence from the 3' direction. Cuts ssDNA a few nucleotides 3' to the Chi site. The properties and activities of the enzyme are changed at Chi. The Chi-altered holoenzyme produces a long 3'-ssDNA overhang and facilitates RecA-binding to the ssDNA for homologous DNA recombination and repair. Holoenzyme degrades any linearized DNA that is unable to undergo homologous recombination. In the holoenzyme this subunit recognizes the wild-type Chi sequence, and when added to isolated RecB increases its ATP-dependent helicase processivity.</text>
</comment>
<dbReference type="PIRSF" id="PIRSF000980">
    <property type="entry name" value="RecC"/>
    <property type="match status" value="1"/>
</dbReference>
<protein>
    <recommendedName>
        <fullName evidence="10">RecBCD enzyme subunit RecC</fullName>
    </recommendedName>
    <alternativeName>
        <fullName evidence="10">Exonuclease V subunit RecC</fullName>
        <shortName evidence="10">ExoV subunit RecC</shortName>
    </alternativeName>
    <alternativeName>
        <fullName evidence="10">Helicase/nuclease RecBCD subunit RecC</fullName>
    </alternativeName>
</protein>
<dbReference type="InterPro" id="IPR027417">
    <property type="entry name" value="P-loop_NTPase"/>
</dbReference>
<keyword evidence="14" id="KW-1185">Reference proteome</keyword>
<dbReference type="GO" id="GO:0003678">
    <property type="term" value="F:DNA helicase activity"/>
    <property type="evidence" value="ECO:0007669"/>
    <property type="project" value="UniProtKB-UniRule"/>
</dbReference>
<evidence type="ECO:0000313" key="14">
    <source>
        <dbReference type="Proteomes" id="UP000007947"/>
    </source>
</evidence>
<dbReference type="Pfam" id="PF04257">
    <property type="entry name" value="Exonuc_V_gamma"/>
    <property type="match status" value="1"/>
</dbReference>
<evidence type="ECO:0000256" key="8">
    <source>
        <dbReference type="ARBA" id="ARBA00023125"/>
    </source>
</evidence>
<evidence type="ECO:0000256" key="3">
    <source>
        <dbReference type="ARBA" id="ARBA00022763"/>
    </source>
</evidence>
<evidence type="ECO:0000256" key="4">
    <source>
        <dbReference type="ARBA" id="ARBA00022801"/>
    </source>
</evidence>
<dbReference type="PANTHER" id="PTHR30591:SF1">
    <property type="entry name" value="RECBCD ENZYME SUBUNIT RECC"/>
    <property type="match status" value="1"/>
</dbReference>
<evidence type="ECO:0000259" key="12">
    <source>
        <dbReference type="Pfam" id="PF17946"/>
    </source>
</evidence>
<dbReference type="AlphaFoldDB" id="F5XLC0"/>
<sequence length="1125" mass="122946">MSLQLHRAERSDRLVAGLADLLTDPLPDPFASELVAVPTRGVERWLAQQVSNRLGVCAGVEFPSVRRLVADALGSVTGIEPDEDPWQPALAVWPILTILDAAHDEAWAELLWSHLRGGSSEETRGGRRWLTARRAATLFARYASERPELLARWRQGEDVDSAGRPLAADRAWQAELWRRLRSELEIPSPAERLPGALARIAADPAAVDLPDRLSVFGLTGLDRTQHQVLLALAARRDVHLWLNHPSPALWNVLAARPPAPLGRRADDTSLSAVRHRLLGYLGRDSRELQLVLAAAQPVDRPLPGPADPEHDDSDPPDSPPFDSPQAKPVTLLRQLQRDISANSAPRLSADRPLLTTADRSVQVHAAHGPDRQVEVLRELLVGLLDDDPTLEPRDIVVLCPDIERFAPLVSAAFGLADEDGDTVHPGHRIRVRLADRALRRVNPLLEVLSTVLALAGGRVAASTVLDLSTQPAVARRFSFTGEDLDRLTQLVSASGVRWGLDAAHRKPYGLGHLGQNTWAAGLDRLLLGIAMDGEDNHFIGTALPLDEVDSSDVELIGRLAELMNRLGTALDAFDADHPLHEWLELTRQTIDALTDTTARDSWQTGHAYRILSSLGSAELAADTVLSRAEFQALLADRLGGRAGRANFRTGTLTVCTMYPMRSVPHRVVCLLGMDDLSFPRRSRDDGDDLLNGDPWVGDRDRRSEDRQLLLDAIMSATEHLIVLYTGADPRTGVSRPPAVPIGELLDAVDLTVRTEDGSVPQDLVVHRHPLQPFDAANFATSAQSGDSADRPFSFDLAALRGARAAAAERSSGPAVYPTEPLPDREPTTRVELADLVRFLSHPVKALLRERGGLPTWEESDPVTDQLPVELDGLASWQIGNRLLTQLLRGADPDQLRGAEWRRGTLPPRALGDRVLDRLMRLALEIADRARPWSSGESTSHDIAIELGERLLTGTVAPVHGPTLLSVGFSWLSARQRLAAFSQLLALTAAHPGTPWQAVTIGRGGTSVLGPVDPGWAALVLDDQLDLYETGLREPLPFAPRASAEYARLRSRDFQVSPADSPAAKQWDQDRDSAYERFFGPGVTLAQLLDIASVTREERGTLAEPSRFGTLARRVFHPMLSAEELR</sequence>
<proteinExistence type="inferred from homology"/>
<evidence type="ECO:0000256" key="7">
    <source>
        <dbReference type="ARBA" id="ARBA00022840"/>
    </source>
</evidence>
<dbReference type="HOGENOM" id="CLU_007513_1_0_11"/>
<dbReference type="SUPFAM" id="SSF52980">
    <property type="entry name" value="Restriction endonuclease-like"/>
    <property type="match status" value="1"/>
</dbReference>
<evidence type="ECO:0000256" key="2">
    <source>
        <dbReference type="ARBA" id="ARBA00022741"/>
    </source>
</evidence>
<dbReference type="PANTHER" id="PTHR30591">
    <property type="entry name" value="RECBCD ENZYME SUBUNIT RECC"/>
    <property type="match status" value="1"/>
</dbReference>
<dbReference type="eggNOG" id="COG1330">
    <property type="taxonomic scope" value="Bacteria"/>
</dbReference>
<reference evidence="13 14" key="1">
    <citation type="submission" date="2011-05" db="EMBL/GenBank/DDBJ databases">
        <title>Whole genome sequence of Microlunatus phosphovorus NM-1.</title>
        <authorList>
            <person name="Hosoyama A."/>
            <person name="Sasaki K."/>
            <person name="Harada T."/>
            <person name="Igarashi R."/>
            <person name="Kawakoshi A."/>
            <person name="Sasagawa M."/>
            <person name="Fukada J."/>
            <person name="Nakamura S."/>
            <person name="Katano Y."/>
            <person name="Hanada S."/>
            <person name="Kamagata Y."/>
            <person name="Nakamura N."/>
            <person name="Yamazaki S."/>
            <person name="Fujita N."/>
        </authorList>
    </citation>
    <scope>NUCLEOTIDE SEQUENCE [LARGE SCALE GENOMIC DNA]</scope>
    <source>
        <strain evidence="14">ATCC 700054 / DSM 10555 / JCM 9379 / NBRC 101784 / NCIMB 13414 / VKM Ac-1990 / NM-1</strain>
    </source>
</reference>
<dbReference type="Gene3D" id="1.10.10.990">
    <property type="match status" value="1"/>
</dbReference>
<evidence type="ECO:0000256" key="5">
    <source>
        <dbReference type="ARBA" id="ARBA00022806"/>
    </source>
</evidence>
<dbReference type="STRING" id="1032480.MLP_31720"/>
<dbReference type="EMBL" id="AP012204">
    <property type="protein sequence ID" value="BAK36186.1"/>
    <property type="molecule type" value="Genomic_DNA"/>
</dbReference>
<keyword evidence="7 10" id="KW-0067">ATP-binding</keyword>
<dbReference type="NCBIfam" id="TIGR01450">
    <property type="entry name" value="recC"/>
    <property type="match status" value="1"/>
</dbReference>
<dbReference type="OrthoDB" id="9762834at2"/>
<dbReference type="InterPro" id="IPR041500">
    <property type="entry name" value="RecC_C"/>
</dbReference>